<sequence length="188" mass="20359">MTYQYSYYIKDSGFTFPEILTVMIVTAVLVGTAAPAFNQLSDLKRLESAAEKLYADMQYARTTAFNQNTSVGIFVQSDGSTNWCYGLAQKLISTTTCDCTIISAGTNFCTLDGDNPYIINSTDFKGISITNASPQSFSFTPQRGTAGTVRVQFQSKYNEILQARVASGGRIRICSPSGSGNVKGYATC</sequence>
<keyword evidence="5" id="KW-0997">Cell inner membrane</keyword>
<feature type="domain" description="General secretion pathway GspH" evidence="12">
    <location>
        <begin position="49"/>
        <end position="155"/>
    </location>
</feature>
<dbReference type="KEGG" id="ntg:NSCAC_0519"/>
<evidence type="ECO:0000256" key="8">
    <source>
        <dbReference type="ARBA" id="ARBA00023136"/>
    </source>
</evidence>
<evidence type="ECO:0000256" key="2">
    <source>
        <dbReference type="ARBA" id="ARBA00021549"/>
    </source>
</evidence>
<dbReference type="Proteomes" id="UP000516072">
    <property type="component" value="Chromosome"/>
</dbReference>
<dbReference type="Pfam" id="PF12019">
    <property type="entry name" value="GspH"/>
    <property type="match status" value="1"/>
</dbReference>
<organism evidence="13 14">
    <name type="scientific">Candidatus Nitrosacidococcus tergens</name>
    <dbReference type="NCBI Taxonomy" id="553981"/>
    <lineage>
        <taxon>Bacteria</taxon>
        <taxon>Pseudomonadati</taxon>
        <taxon>Pseudomonadota</taxon>
        <taxon>Gammaproteobacteria</taxon>
        <taxon>Chromatiales</taxon>
        <taxon>Chromatiaceae</taxon>
        <taxon>Candidatus Nitrosacidococcus</taxon>
    </lineage>
</organism>
<dbReference type="GO" id="GO:0005886">
    <property type="term" value="C:plasma membrane"/>
    <property type="evidence" value="ECO:0007669"/>
    <property type="project" value="UniProtKB-SubCell"/>
</dbReference>
<evidence type="ECO:0000256" key="6">
    <source>
        <dbReference type="ARBA" id="ARBA00022692"/>
    </source>
</evidence>
<dbReference type="AlphaFoldDB" id="A0A7G1Q8P1"/>
<dbReference type="InterPro" id="IPR045584">
    <property type="entry name" value="Pilin-like"/>
</dbReference>
<proteinExistence type="inferred from homology"/>
<evidence type="ECO:0000256" key="1">
    <source>
        <dbReference type="ARBA" id="ARBA00004377"/>
    </source>
</evidence>
<dbReference type="InterPro" id="IPR022346">
    <property type="entry name" value="T2SS_GspH"/>
</dbReference>
<protein>
    <recommendedName>
        <fullName evidence="2">Type II secretion system protein H</fullName>
    </recommendedName>
    <alternativeName>
        <fullName evidence="10">General secretion pathway protein H</fullName>
    </alternativeName>
</protein>
<evidence type="ECO:0000256" key="3">
    <source>
        <dbReference type="ARBA" id="ARBA00022475"/>
    </source>
</evidence>
<comment type="similarity">
    <text evidence="9">Belongs to the GSP H family.</text>
</comment>
<accession>A0A7G1Q8P1</accession>
<evidence type="ECO:0000256" key="11">
    <source>
        <dbReference type="SAM" id="Phobius"/>
    </source>
</evidence>
<feature type="transmembrane region" description="Helical" evidence="11">
    <location>
        <begin position="20"/>
        <end position="37"/>
    </location>
</feature>
<dbReference type="NCBIfam" id="TIGR02532">
    <property type="entry name" value="IV_pilin_GFxxxE"/>
    <property type="match status" value="1"/>
</dbReference>
<keyword evidence="4" id="KW-0488">Methylation</keyword>
<evidence type="ECO:0000256" key="7">
    <source>
        <dbReference type="ARBA" id="ARBA00022989"/>
    </source>
</evidence>
<keyword evidence="7 11" id="KW-1133">Transmembrane helix</keyword>
<comment type="subcellular location">
    <subcellularLocation>
        <location evidence="1">Cell inner membrane</location>
        <topology evidence="1">Single-pass membrane protein</topology>
    </subcellularLocation>
</comment>
<dbReference type="RefSeq" id="WP_197744869.1">
    <property type="nucleotide sequence ID" value="NZ_LR778175.1"/>
</dbReference>
<dbReference type="GO" id="GO:0015627">
    <property type="term" value="C:type II protein secretion system complex"/>
    <property type="evidence" value="ECO:0007669"/>
    <property type="project" value="InterPro"/>
</dbReference>
<evidence type="ECO:0000256" key="4">
    <source>
        <dbReference type="ARBA" id="ARBA00022481"/>
    </source>
</evidence>
<dbReference type="SUPFAM" id="SSF54523">
    <property type="entry name" value="Pili subunits"/>
    <property type="match status" value="1"/>
</dbReference>
<dbReference type="EMBL" id="LR778175">
    <property type="protein sequence ID" value="CAB1275143.1"/>
    <property type="molecule type" value="Genomic_DNA"/>
</dbReference>
<dbReference type="Gene3D" id="3.55.40.10">
    <property type="entry name" value="minor pseudopilin epsh domain"/>
    <property type="match status" value="1"/>
</dbReference>
<evidence type="ECO:0000256" key="5">
    <source>
        <dbReference type="ARBA" id="ARBA00022519"/>
    </source>
</evidence>
<keyword evidence="8 11" id="KW-0472">Membrane</keyword>
<evidence type="ECO:0000313" key="13">
    <source>
        <dbReference type="EMBL" id="CAB1275143.1"/>
    </source>
</evidence>
<dbReference type="GO" id="GO:0015628">
    <property type="term" value="P:protein secretion by the type II secretion system"/>
    <property type="evidence" value="ECO:0007669"/>
    <property type="project" value="InterPro"/>
</dbReference>
<evidence type="ECO:0000259" key="12">
    <source>
        <dbReference type="Pfam" id="PF12019"/>
    </source>
</evidence>
<name>A0A7G1Q8P1_9GAMM</name>
<keyword evidence="6 11" id="KW-0812">Transmembrane</keyword>
<keyword evidence="14" id="KW-1185">Reference proteome</keyword>
<gene>
    <name evidence="13" type="ORF">NSCAC_0519</name>
</gene>
<evidence type="ECO:0000256" key="10">
    <source>
        <dbReference type="ARBA" id="ARBA00030775"/>
    </source>
</evidence>
<keyword evidence="3" id="KW-1003">Cell membrane</keyword>
<evidence type="ECO:0000313" key="14">
    <source>
        <dbReference type="Proteomes" id="UP000516072"/>
    </source>
</evidence>
<reference evidence="13 14" key="1">
    <citation type="submission" date="2020-03" db="EMBL/GenBank/DDBJ databases">
        <authorList>
            <person name="Picone N."/>
        </authorList>
    </citation>
    <scope>NUCLEOTIDE SEQUENCE [LARGE SCALE GENOMIC DNA]</scope>
    <source>
        <strain evidence="13">NSCAC1</strain>
    </source>
</reference>
<evidence type="ECO:0000256" key="9">
    <source>
        <dbReference type="ARBA" id="ARBA00025772"/>
    </source>
</evidence>
<dbReference type="InterPro" id="IPR012902">
    <property type="entry name" value="N_methyl_site"/>
</dbReference>